<keyword evidence="1" id="KW-0812">Transmembrane</keyword>
<sequence>MKQRQHFVRHQRGFVSLVSVLLISIAGLSIALALLNSVTDSEQTSVATIRSHQAQSLATGCAEVALQRVHDLSSFTGGATLVLQNNNMCTYLVSNTGGSTRSIRASSTADGVVRKVLVSIDKVSPYIRITGWQDVVGF</sequence>
<protein>
    <recommendedName>
        <fullName evidence="4">Type 4 fimbrial biogenesis protein PilX N-terminal domain-containing protein</fullName>
    </recommendedName>
</protein>
<comment type="caution">
    <text evidence="2">The sequence shown here is derived from an EMBL/GenBank/DDBJ whole genome shotgun (WGS) entry which is preliminary data.</text>
</comment>
<dbReference type="EMBL" id="MHKN01000022">
    <property type="protein sequence ID" value="OGY92188.1"/>
    <property type="molecule type" value="Genomic_DNA"/>
</dbReference>
<gene>
    <name evidence="2" type="ORF">A3B31_00690</name>
</gene>
<keyword evidence="1" id="KW-1133">Transmembrane helix</keyword>
<evidence type="ECO:0000313" key="3">
    <source>
        <dbReference type="Proteomes" id="UP000177349"/>
    </source>
</evidence>
<evidence type="ECO:0000256" key="1">
    <source>
        <dbReference type="SAM" id="Phobius"/>
    </source>
</evidence>
<dbReference type="AlphaFoldDB" id="A0A1G2BT63"/>
<reference evidence="2 3" key="1">
    <citation type="journal article" date="2016" name="Nat. Commun.">
        <title>Thousands of microbial genomes shed light on interconnected biogeochemical processes in an aquifer system.</title>
        <authorList>
            <person name="Anantharaman K."/>
            <person name="Brown C.T."/>
            <person name="Hug L.A."/>
            <person name="Sharon I."/>
            <person name="Castelle C.J."/>
            <person name="Probst A.J."/>
            <person name="Thomas B.C."/>
            <person name="Singh A."/>
            <person name="Wilkins M.J."/>
            <person name="Karaoz U."/>
            <person name="Brodie E.L."/>
            <person name="Williams K.H."/>
            <person name="Hubbard S.S."/>
            <person name="Banfield J.F."/>
        </authorList>
    </citation>
    <scope>NUCLEOTIDE SEQUENCE [LARGE SCALE GENOMIC DNA]</scope>
</reference>
<evidence type="ECO:0008006" key="4">
    <source>
        <dbReference type="Google" id="ProtNLM"/>
    </source>
</evidence>
<name>A0A1G2BT63_9BACT</name>
<proteinExistence type="predicted"/>
<keyword evidence="1" id="KW-0472">Membrane</keyword>
<dbReference type="Proteomes" id="UP000177349">
    <property type="component" value="Unassembled WGS sequence"/>
</dbReference>
<accession>A0A1G2BT63</accession>
<organism evidence="2 3">
    <name type="scientific">Candidatus Komeilibacteria bacterium RIFCSPLOWO2_01_FULL_53_11</name>
    <dbReference type="NCBI Taxonomy" id="1798552"/>
    <lineage>
        <taxon>Bacteria</taxon>
        <taxon>Candidatus Komeiliibacteriota</taxon>
    </lineage>
</organism>
<evidence type="ECO:0000313" key="2">
    <source>
        <dbReference type="EMBL" id="OGY92188.1"/>
    </source>
</evidence>
<feature type="transmembrane region" description="Helical" evidence="1">
    <location>
        <begin position="12"/>
        <end position="35"/>
    </location>
</feature>